<protein>
    <submittedName>
        <fullName evidence="3">Epidermal growth factor receptor kinase substrate 8 protein 1</fullName>
    </submittedName>
</protein>
<dbReference type="GO" id="GO:0016301">
    <property type="term" value="F:kinase activity"/>
    <property type="evidence" value="ECO:0007669"/>
    <property type="project" value="UniProtKB-KW"/>
</dbReference>
<evidence type="ECO:0000259" key="2">
    <source>
        <dbReference type="Pfam" id="PF22975"/>
    </source>
</evidence>
<dbReference type="GO" id="GO:0003779">
    <property type="term" value="F:actin binding"/>
    <property type="evidence" value="ECO:0007669"/>
    <property type="project" value="TreeGrafter"/>
</dbReference>
<proteinExistence type="predicted"/>
<feature type="compositionally biased region" description="Basic and acidic residues" evidence="1">
    <location>
        <begin position="20"/>
        <end position="33"/>
    </location>
</feature>
<dbReference type="GO" id="GO:0007266">
    <property type="term" value="P:Rho protein signal transduction"/>
    <property type="evidence" value="ECO:0007669"/>
    <property type="project" value="TreeGrafter"/>
</dbReference>
<gene>
    <name evidence="3" type="ORF">FBUS_07785</name>
</gene>
<dbReference type="Pfam" id="PF22975">
    <property type="entry name" value="EPS8_2nd"/>
    <property type="match status" value="1"/>
</dbReference>
<name>A0A8E0RPR3_9TREM</name>
<keyword evidence="3" id="KW-0675">Receptor</keyword>
<organism evidence="3 4">
    <name type="scientific">Fasciolopsis buskii</name>
    <dbReference type="NCBI Taxonomy" id="27845"/>
    <lineage>
        <taxon>Eukaryota</taxon>
        <taxon>Metazoa</taxon>
        <taxon>Spiralia</taxon>
        <taxon>Lophotrochozoa</taxon>
        <taxon>Platyhelminthes</taxon>
        <taxon>Trematoda</taxon>
        <taxon>Digenea</taxon>
        <taxon>Plagiorchiida</taxon>
        <taxon>Echinostomata</taxon>
        <taxon>Echinostomatoidea</taxon>
        <taxon>Fasciolidae</taxon>
        <taxon>Fasciolopsis</taxon>
    </lineage>
</organism>
<sequence>MLNRCIDDIESFERRLEKAIKKRASPKEGDDTSRPNSHKAPTTSEFTEAVRKVKYAFNTNEAIRPYTPDRTSKKIFIRLFNTVHWLDEVCKSGCMPEYNAEMVSDVVEPLLNEDTIRAIMDRLAPKKQEFWKSLGKAWNTPSEQWPNPCNRYMPQFDRPTLDEKPKQLSAYEKVLDKSKIDWWLVRDPHGSEGEIPKWKLKPYGGKSQDTINRQPSADSKYYQPTSSYNRNQLYGTSSSANVSNASNTSPSTVNRLSTPAPHVCTSSPTMSSVARKTASLPPPREVTAEYEPAPNHITSHSIDLTQPEKNLSVTREHKNEMEQERVISITKRNESPTAPELAPSAGFTTTSQQTGPTNNMLYMTSDQLQEIMKSSESLAQVPMVLVPVSELYKYASRSNLDVNAMNGSSAQSMTTIPTMPMQWPDLSELGDRPFSPGMTNFPGPMSEWKPAPLIPTGSPKHMHTMTRELRERLSKMREGGGSGLKAVPTPTTSNEKSYYRLTKYATKDEISEWLAARQFPPK</sequence>
<dbReference type="Proteomes" id="UP000728185">
    <property type="component" value="Unassembled WGS sequence"/>
</dbReference>
<dbReference type="PANTHER" id="PTHR12287:SF23">
    <property type="entry name" value="AROUSER, ISOFORM A-RELATED"/>
    <property type="match status" value="1"/>
</dbReference>
<keyword evidence="4" id="KW-1185">Reference proteome</keyword>
<dbReference type="GO" id="GO:0035023">
    <property type="term" value="P:regulation of Rho protein signal transduction"/>
    <property type="evidence" value="ECO:0007669"/>
    <property type="project" value="TreeGrafter"/>
</dbReference>
<feature type="region of interest" description="Disordered" evidence="1">
    <location>
        <begin position="20"/>
        <end position="45"/>
    </location>
</feature>
<comment type="caution">
    <text evidence="3">The sequence shown here is derived from an EMBL/GenBank/DDBJ whole genome shotgun (WGS) entry which is preliminary data.</text>
</comment>
<dbReference type="EMBL" id="LUCM01009052">
    <property type="protein sequence ID" value="KAA0187533.1"/>
    <property type="molecule type" value="Genomic_DNA"/>
</dbReference>
<feature type="compositionally biased region" description="Polar residues" evidence="1">
    <location>
        <begin position="264"/>
        <end position="274"/>
    </location>
</feature>
<feature type="region of interest" description="Disordered" evidence="1">
    <location>
        <begin position="332"/>
        <end position="357"/>
    </location>
</feature>
<feature type="compositionally biased region" description="Low complexity" evidence="1">
    <location>
        <begin position="236"/>
        <end position="254"/>
    </location>
</feature>
<feature type="compositionally biased region" description="Polar residues" evidence="1">
    <location>
        <begin position="207"/>
        <end position="235"/>
    </location>
</feature>
<reference evidence="3" key="1">
    <citation type="submission" date="2019-05" db="EMBL/GenBank/DDBJ databases">
        <title>Annotation for the trematode Fasciolopsis buski.</title>
        <authorList>
            <person name="Choi Y.-J."/>
        </authorList>
    </citation>
    <scope>NUCLEOTIDE SEQUENCE</scope>
    <source>
        <strain evidence="3">HT</strain>
        <tissue evidence="3">Whole worm</tissue>
    </source>
</reference>
<evidence type="ECO:0000313" key="4">
    <source>
        <dbReference type="Proteomes" id="UP000728185"/>
    </source>
</evidence>
<dbReference type="InterPro" id="IPR055093">
    <property type="entry name" value="EPS8_2nd"/>
</dbReference>
<dbReference type="InterPro" id="IPR039801">
    <property type="entry name" value="EPS8-like"/>
</dbReference>
<dbReference type="AlphaFoldDB" id="A0A8E0RPR3"/>
<dbReference type="PANTHER" id="PTHR12287">
    <property type="entry name" value="EPIDERMAL GROWTH FACTOR RECEPTOR KINASE SUBSTRATE EPS8-RELATED PROTEIN"/>
    <property type="match status" value="1"/>
</dbReference>
<keyword evidence="3" id="KW-0808">Transferase</keyword>
<feature type="region of interest" description="Disordered" evidence="1">
    <location>
        <begin position="194"/>
        <end position="285"/>
    </location>
</feature>
<dbReference type="OrthoDB" id="6276058at2759"/>
<evidence type="ECO:0000313" key="3">
    <source>
        <dbReference type="EMBL" id="KAA0187533.1"/>
    </source>
</evidence>
<feature type="domain" description="EPS8 spectrin-like" evidence="2">
    <location>
        <begin position="1"/>
        <end position="146"/>
    </location>
</feature>
<dbReference type="GO" id="GO:0005886">
    <property type="term" value="C:plasma membrane"/>
    <property type="evidence" value="ECO:0007669"/>
    <property type="project" value="TreeGrafter"/>
</dbReference>
<evidence type="ECO:0000256" key="1">
    <source>
        <dbReference type="SAM" id="MobiDB-lite"/>
    </source>
</evidence>
<feature type="compositionally biased region" description="Polar residues" evidence="1">
    <location>
        <begin position="346"/>
        <end position="357"/>
    </location>
</feature>
<keyword evidence="3" id="KW-0418">Kinase</keyword>
<accession>A0A8E0RPR3</accession>